<dbReference type="InterPro" id="IPR003423">
    <property type="entry name" value="OMP_efflux"/>
</dbReference>
<keyword evidence="3" id="KW-0813">Transport</keyword>
<keyword evidence="4" id="KW-1134">Transmembrane beta strand</keyword>
<comment type="caution">
    <text evidence="9">The sequence shown here is derived from an EMBL/GenBank/DDBJ whole genome shotgun (WGS) entry which is preliminary data.</text>
</comment>
<evidence type="ECO:0000256" key="1">
    <source>
        <dbReference type="ARBA" id="ARBA00004442"/>
    </source>
</evidence>
<feature type="chain" id="PRO_5046689948" evidence="8">
    <location>
        <begin position="22"/>
        <end position="436"/>
    </location>
</feature>
<comment type="subcellular location">
    <subcellularLocation>
        <location evidence="1">Cell outer membrane</location>
    </subcellularLocation>
</comment>
<comment type="similarity">
    <text evidence="2">Belongs to the outer membrane factor (OMF) (TC 1.B.17) family.</text>
</comment>
<dbReference type="SUPFAM" id="SSF56954">
    <property type="entry name" value="Outer membrane efflux proteins (OEP)"/>
    <property type="match status" value="1"/>
</dbReference>
<dbReference type="Proteomes" id="UP001501411">
    <property type="component" value="Unassembled WGS sequence"/>
</dbReference>
<organism evidence="9 10">
    <name type="scientific">Olivibacter ginsenosidimutans</name>
    <dbReference type="NCBI Taxonomy" id="1176537"/>
    <lineage>
        <taxon>Bacteria</taxon>
        <taxon>Pseudomonadati</taxon>
        <taxon>Bacteroidota</taxon>
        <taxon>Sphingobacteriia</taxon>
        <taxon>Sphingobacteriales</taxon>
        <taxon>Sphingobacteriaceae</taxon>
        <taxon>Olivibacter</taxon>
    </lineage>
</organism>
<dbReference type="Pfam" id="PF02321">
    <property type="entry name" value="OEP"/>
    <property type="match status" value="2"/>
</dbReference>
<protein>
    <submittedName>
        <fullName evidence="9">TolC family protein</fullName>
    </submittedName>
</protein>
<evidence type="ECO:0000256" key="7">
    <source>
        <dbReference type="ARBA" id="ARBA00023237"/>
    </source>
</evidence>
<keyword evidence="7" id="KW-0998">Cell outer membrane</keyword>
<proteinExistence type="inferred from homology"/>
<evidence type="ECO:0000256" key="5">
    <source>
        <dbReference type="ARBA" id="ARBA00022692"/>
    </source>
</evidence>
<reference evidence="10" key="1">
    <citation type="journal article" date="2019" name="Int. J. Syst. Evol. Microbiol.">
        <title>The Global Catalogue of Microorganisms (GCM) 10K type strain sequencing project: providing services to taxonomists for standard genome sequencing and annotation.</title>
        <authorList>
            <consortium name="The Broad Institute Genomics Platform"/>
            <consortium name="The Broad Institute Genome Sequencing Center for Infectious Disease"/>
            <person name="Wu L."/>
            <person name="Ma J."/>
        </authorList>
    </citation>
    <scope>NUCLEOTIDE SEQUENCE [LARGE SCALE GENOMIC DNA]</scope>
    <source>
        <strain evidence="10">JCM 18200</strain>
    </source>
</reference>
<dbReference type="EMBL" id="BAABIQ010000041">
    <property type="protein sequence ID" value="GAA4801276.1"/>
    <property type="molecule type" value="Genomic_DNA"/>
</dbReference>
<evidence type="ECO:0000256" key="3">
    <source>
        <dbReference type="ARBA" id="ARBA00022448"/>
    </source>
</evidence>
<evidence type="ECO:0000256" key="4">
    <source>
        <dbReference type="ARBA" id="ARBA00022452"/>
    </source>
</evidence>
<keyword evidence="6" id="KW-0472">Membrane</keyword>
<dbReference type="PANTHER" id="PTHR30026">
    <property type="entry name" value="OUTER MEMBRANE PROTEIN TOLC"/>
    <property type="match status" value="1"/>
</dbReference>
<evidence type="ECO:0000256" key="2">
    <source>
        <dbReference type="ARBA" id="ARBA00007613"/>
    </source>
</evidence>
<feature type="signal peptide" evidence="8">
    <location>
        <begin position="1"/>
        <end position="21"/>
    </location>
</feature>
<name>A0ABP9BW41_9SPHI</name>
<evidence type="ECO:0000313" key="10">
    <source>
        <dbReference type="Proteomes" id="UP001501411"/>
    </source>
</evidence>
<evidence type="ECO:0000313" key="9">
    <source>
        <dbReference type="EMBL" id="GAA4801276.1"/>
    </source>
</evidence>
<dbReference type="Gene3D" id="1.20.1600.10">
    <property type="entry name" value="Outer membrane efflux proteins (OEP)"/>
    <property type="match status" value="1"/>
</dbReference>
<dbReference type="InterPro" id="IPR051906">
    <property type="entry name" value="TolC-like"/>
</dbReference>
<keyword evidence="5" id="KW-0812">Transmembrane</keyword>
<gene>
    <name evidence="9" type="ORF">GCM10023231_32560</name>
</gene>
<dbReference type="RefSeq" id="WP_345233222.1">
    <property type="nucleotide sequence ID" value="NZ_BAABIQ010000041.1"/>
</dbReference>
<evidence type="ECO:0000256" key="6">
    <source>
        <dbReference type="ARBA" id="ARBA00023136"/>
    </source>
</evidence>
<keyword evidence="8" id="KW-0732">Signal</keyword>
<accession>A0ABP9BW41</accession>
<sequence>MKKLFFLFIIALIHIPHSVFSQETLTLEDAIAIALKQNYDIRLVSNDVTVAENNANIANAGMLPQITGDASTSAAIQNTTQTLLSGETRSLKGAKNTSLAYGANLNWTIFDGFQMFARYDRLQELQKLGETNLKQAILATVFDVVSQYFDLVQQKQQLTALSTALDLSKYRLEMAENRYQIGRASKLEVLASKVDLNTDTTNLMRQSVLFGNTKIKLNEILARDVNTVFDVSDSIDIESNLKYDHLINLALQHNPDLQVALINRRIAQLSLKEVKGQRYPTISVNSAYTKSRTTAELGFATKNSGNGFSYGASASLNIFNGFLQKRNEKNAELAIENASINLEKTNQAILSQLSAAYQTYLVNLELVKKEKSNQLIAKQNMDITLDKYKLGSITPLEFREAQRNYVDASVRFSNAQYEAKMAEIGLKQISGSLTLN</sequence>
<dbReference type="PANTHER" id="PTHR30026:SF20">
    <property type="entry name" value="OUTER MEMBRANE PROTEIN TOLC"/>
    <property type="match status" value="1"/>
</dbReference>
<evidence type="ECO:0000256" key="8">
    <source>
        <dbReference type="SAM" id="SignalP"/>
    </source>
</evidence>
<keyword evidence="10" id="KW-1185">Reference proteome</keyword>